<feature type="region of interest" description="Disordered" evidence="1">
    <location>
        <begin position="105"/>
        <end position="146"/>
    </location>
</feature>
<accession>A0A1J7JWX0</accession>
<dbReference type="AlphaFoldDB" id="A0A1J7JWX0"/>
<evidence type="ECO:0000313" key="2">
    <source>
        <dbReference type="EMBL" id="OIW34576.1"/>
    </source>
</evidence>
<dbReference type="InParanoid" id="A0A1J7JWX0"/>
<name>A0A1J7JWX0_9PEZI</name>
<organism evidence="2 3">
    <name type="scientific">Coniochaeta ligniaria NRRL 30616</name>
    <dbReference type="NCBI Taxonomy" id="1408157"/>
    <lineage>
        <taxon>Eukaryota</taxon>
        <taxon>Fungi</taxon>
        <taxon>Dikarya</taxon>
        <taxon>Ascomycota</taxon>
        <taxon>Pezizomycotina</taxon>
        <taxon>Sordariomycetes</taxon>
        <taxon>Sordariomycetidae</taxon>
        <taxon>Coniochaetales</taxon>
        <taxon>Coniochaetaceae</taxon>
        <taxon>Coniochaeta</taxon>
    </lineage>
</organism>
<keyword evidence="3" id="KW-1185">Reference proteome</keyword>
<sequence>MESPLGVRSEELSLKWDDFVAEVNDPSTPQEVFKQRASQCKLTLDAYEDDSYPVDDSFRSSNSEPRSYDDQESFDESCQEQQVPTLSQGCATPLTFDVAASQNTTTSRFSHAASNDALTEETKHLLDTESPAKISPTGFENVGSEDEPEAIVKVRIAQAITLQRLSAKKAGPYEINGAHSKANFRYDPGVSWATQHQPGR</sequence>
<gene>
    <name evidence="2" type="ORF">CONLIGDRAFT_626607</name>
</gene>
<reference evidence="2 3" key="1">
    <citation type="submission" date="2016-10" db="EMBL/GenBank/DDBJ databases">
        <title>Draft genome sequence of Coniochaeta ligniaria NRRL30616, a lignocellulolytic fungus for bioabatement of inhibitors in plant biomass hydrolysates.</title>
        <authorList>
            <consortium name="DOE Joint Genome Institute"/>
            <person name="Jimenez D.J."/>
            <person name="Hector R.E."/>
            <person name="Riley R."/>
            <person name="Sun H."/>
            <person name="Grigoriev I.V."/>
            <person name="Van Elsas J.D."/>
            <person name="Nichols N.N."/>
        </authorList>
    </citation>
    <scope>NUCLEOTIDE SEQUENCE [LARGE SCALE GENOMIC DNA]</scope>
    <source>
        <strain evidence="2 3">NRRL 30616</strain>
    </source>
</reference>
<evidence type="ECO:0000313" key="3">
    <source>
        <dbReference type="Proteomes" id="UP000182658"/>
    </source>
</evidence>
<feature type="region of interest" description="Disordered" evidence="1">
    <location>
        <begin position="47"/>
        <end position="86"/>
    </location>
</feature>
<evidence type="ECO:0000256" key="1">
    <source>
        <dbReference type="SAM" id="MobiDB-lite"/>
    </source>
</evidence>
<protein>
    <submittedName>
        <fullName evidence="2">Uncharacterized protein</fullName>
    </submittedName>
</protein>
<feature type="compositionally biased region" description="Polar residues" evidence="1">
    <location>
        <begin position="105"/>
        <end position="117"/>
    </location>
</feature>
<dbReference type="EMBL" id="KV875093">
    <property type="protein sequence ID" value="OIW34576.1"/>
    <property type="molecule type" value="Genomic_DNA"/>
</dbReference>
<dbReference type="Proteomes" id="UP000182658">
    <property type="component" value="Unassembled WGS sequence"/>
</dbReference>
<proteinExistence type="predicted"/>